<proteinExistence type="predicted"/>
<dbReference type="PRINTS" id="PR01590">
    <property type="entry name" value="HTHFIS"/>
</dbReference>
<dbReference type="PROSITE" id="PS00676">
    <property type="entry name" value="SIGMA54_INTERACT_2"/>
    <property type="match status" value="1"/>
</dbReference>
<organism evidence="8 9">
    <name type="scientific">Azohydromonas lata</name>
    <dbReference type="NCBI Taxonomy" id="45677"/>
    <lineage>
        <taxon>Bacteria</taxon>
        <taxon>Pseudomonadati</taxon>
        <taxon>Pseudomonadota</taxon>
        <taxon>Betaproteobacteria</taxon>
        <taxon>Burkholderiales</taxon>
        <taxon>Sphaerotilaceae</taxon>
        <taxon>Azohydromonas</taxon>
    </lineage>
</organism>
<dbReference type="SUPFAM" id="SSF52540">
    <property type="entry name" value="P-loop containing nucleoside triphosphate hydrolases"/>
    <property type="match status" value="1"/>
</dbReference>
<dbReference type="PANTHER" id="PTHR32071">
    <property type="entry name" value="TRANSCRIPTIONAL REGULATORY PROTEIN"/>
    <property type="match status" value="1"/>
</dbReference>
<dbReference type="InterPro" id="IPR009057">
    <property type="entry name" value="Homeodomain-like_sf"/>
</dbReference>
<dbReference type="InterPro" id="IPR002078">
    <property type="entry name" value="Sigma_54_int"/>
</dbReference>
<accession>A0ABU5IMG3</accession>
<dbReference type="EMBL" id="JAXOJX010000058">
    <property type="protein sequence ID" value="MDZ5460101.1"/>
    <property type="molecule type" value="Genomic_DNA"/>
</dbReference>
<dbReference type="PROSITE" id="PS00688">
    <property type="entry name" value="SIGMA54_INTERACT_3"/>
    <property type="match status" value="1"/>
</dbReference>
<dbReference type="Gene3D" id="1.10.8.60">
    <property type="match status" value="1"/>
</dbReference>
<dbReference type="SMART" id="SM00382">
    <property type="entry name" value="AAA"/>
    <property type="match status" value="1"/>
</dbReference>
<evidence type="ECO:0000256" key="4">
    <source>
        <dbReference type="ARBA" id="ARBA00023125"/>
    </source>
</evidence>
<dbReference type="Gene3D" id="3.40.50.300">
    <property type="entry name" value="P-loop containing nucleotide triphosphate hydrolases"/>
    <property type="match status" value="1"/>
</dbReference>
<dbReference type="InterPro" id="IPR003593">
    <property type="entry name" value="AAA+_ATPase"/>
</dbReference>
<dbReference type="InterPro" id="IPR024096">
    <property type="entry name" value="NO_sig/Golgi_transp_ligand-bd"/>
</dbReference>
<keyword evidence="5" id="KW-0804">Transcription</keyword>
<reference evidence="8 9" key="1">
    <citation type="submission" date="2023-11" db="EMBL/GenBank/DDBJ databases">
        <title>Draft genome of Azohydromonas lata strain H1 (DSM1123), a polyhydroxyalkanoate producer.</title>
        <authorList>
            <person name="Traversa D."/>
            <person name="D'Addabbo P."/>
            <person name="Pazzani C."/>
            <person name="Manzari C."/>
            <person name="Chiara M."/>
            <person name="Scrascia M."/>
        </authorList>
    </citation>
    <scope>NUCLEOTIDE SEQUENCE [LARGE SCALE GENOMIC DNA]</scope>
    <source>
        <strain evidence="8 9">H1</strain>
    </source>
</reference>
<dbReference type="Pfam" id="PF02954">
    <property type="entry name" value="HTH_8"/>
    <property type="match status" value="1"/>
</dbReference>
<dbReference type="RefSeq" id="WP_322467666.1">
    <property type="nucleotide sequence ID" value="NZ_JAXOJX010000058.1"/>
</dbReference>
<name>A0ABU5IMG3_9BURK</name>
<evidence type="ECO:0000313" key="8">
    <source>
        <dbReference type="EMBL" id="MDZ5460101.1"/>
    </source>
</evidence>
<dbReference type="Gene3D" id="3.30.1380.20">
    <property type="entry name" value="Trafficking protein particle complex subunit 3"/>
    <property type="match status" value="1"/>
</dbReference>
<dbReference type="InterPro" id="IPR010523">
    <property type="entry name" value="XylR_N"/>
</dbReference>
<evidence type="ECO:0000256" key="3">
    <source>
        <dbReference type="ARBA" id="ARBA00023015"/>
    </source>
</evidence>
<feature type="domain" description="Sigma-54 factor interaction" evidence="7">
    <location>
        <begin position="240"/>
        <end position="469"/>
    </location>
</feature>
<gene>
    <name evidence="8" type="ORF">SM757_26330</name>
</gene>
<feature type="region of interest" description="Disordered" evidence="6">
    <location>
        <begin position="213"/>
        <end position="235"/>
    </location>
</feature>
<dbReference type="InterPro" id="IPR004096">
    <property type="entry name" value="V4R"/>
</dbReference>
<keyword evidence="3" id="KW-0805">Transcription regulation</keyword>
<dbReference type="Pfam" id="PF02830">
    <property type="entry name" value="V4R"/>
    <property type="match status" value="1"/>
</dbReference>
<dbReference type="Pfam" id="PF00158">
    <property type="entry name" value="Sigma54_activat"/>
    <property type="match status" value="1"/>
</dbReference>
<dbReference type="PROSITE" id="PS00675">
    <property type="entry name" value="SIGMA54_INTERACT_1"/>
    <property type="match status" value="1"/>
</dbReference>
<evidence type="ECO:0000256" key="5">
    <source>
        <dbReference type="ARBA" id="ARBA00023163"/>
    </source>
</evidence>
<dbReference type="SUPFAM" id="SSF111126">
    <property type="entry name" value="Ligand-binding domain in the NO signalling and Golgi transport"/>
    <property type="match status" value="1"/>
</dbReference>
<dbReference type="Gene3D" id="1.10.10.60">
    <property type="entry name" value="Homeodomain-like"/>
    <property type="match status" value="1"/>
</dbReference>
<dbReference type="CDD" id="cd00009">
    <property type="entry name" value="AAA"/>
    <property type="match status" value="1"/>
</dbReference>
<dbReference type="PROSITE" id="PS50045">
    <property type="entry name" value="SIGMA54_INTERACT_4"/>
    <property type="match status" value="1"/>
</dbReference>
<protein>
    <submittedName>
        <fullName evidence="8">Sigma 54-interacting transcriptional regulator</fullName>
    </submittedName>
</protein>
<dbReference type="SMART" id="SM00989">
    <property type="entry name" value="V4R"/>
    <property type="match status" value="1"/>
</dbReference>
<dbReference type="InterPro" id="IPR025944">
    <property type="entry name" value="Sigma_54_int_dom_CS"/>
</dbReference>
<keyword evidence="1" id="KW-0547">Nucleotide-binding</keyword>
<dbReference type="SUPFAM" id="SSF46689">
    <property type="entry name" value="Homeodomain-like"/>
    <property type="match status" value="1"/>
</dbReference>
<dbReference type="InterPro" id="IPR058031">
    <property type="entry name" value="AAA_lid_NorR"/>
</dbReference>
<keyword evidence="9" id="KW-1185">Reference proteome</keyword>
<evidence type="ECO:0000256" key="1">
    <source>
        <dbReference type="ARBA" id="ARBA00022741"/>
    </source>
</evidence>
<dbReference type="InterPro" id="IPR027417">
    <property type="entry name" value="P-loop_NTPase"/>
</dbReference>
<dbReference type="Proteomes" id="UP001293718">
    <property type="component" value="Unassembled WGS sequence"/>
</dbReference>
<keyword evidence="2" id="KW-0067">ATP-binding</keyword>
<evidence type="ECO:0000259" key="7">
    <source>
        <dbReference type="PROSITE" id="PS50045"/>
    </source>
</evidence>
<dbReference type="Pfam" id="PF06505">
    <property type="entry name" value="XylR_N"/>
    <property type="match status" value="1"/>
</dbReference>
<dbReference type="Pfam" id="PF25601">
    <property type="entry name" value="AAA_lid_14"/>
    <property type="match status" value="1"/>
</dbReference>
<dbReference type="PANTHER" id="PTHR32071:SF113">
    <property type="entry name" value="ALGINATE BIOSYNTHESIS TRANSCRIPTIONAL REGULATORY PROTEIN ALGB"/>
    <property type="match status" value="1"/>
</dbReference>
<dbReference type="InterPro" id="IPR025943">
    <property type="entry name" value="Sigma_54_int_dom_ATP-bd_2"/>
</dbReference>
<evidence type="ECO:0000256" key="6">
    <source>
        <dbReference type="SAM" id="MobiDB-lite"/>
    </source>
</evidence>
<keyword evidence="4" id="KW-0238">DNA-binding</keyword>
<dbReference type="InterPro" id="IPR002197">
    <property type="entry name" value="HTH_Fis"/>
</dbReference>
<comment type="caution">
    <text evidence="8">The sequence shown here is derived from an EMBL/GenBank/DDBJ whole genome shotgun (WGS) entry which is preliminary data.</text>
</comment>
<evidence type="ECO:0000256" key="2">
    <source>
        <dbReference type="ARBA" id="ARBA00022840"/>
    </source>
</evidence>
<evidence type="ECO:0000313" key="9">
    <source>
        <dbReference type="Proteomes" id="UP001293718"/>
    </source>
</evidence>
<dbReference type="InterPro" id="IPR025662">
    <property type="entry name" value="Sigma_54_int_dom_ATP-bd_1"/>
</dbReference>
<sequence>MRKRKATTAAAASSEQESMLAGQLRFAPETGHILLFDQRMLLMHGFSLAELRKEVIQRLGVDTARGMFTRLGYQQGLEDWSRVKEAFGTDVATAIALGTRLRDMEGYVRNTPLEVHFSHEDGEFYGDFTWSHSWEAEVHLKSFGISGMPACWMNVGYATAFATSLFGQPLLAREIECVCMGHGRCRAVLRPVSQWSDVDEDLRFFQAESFVDSPVGRGSPRRSEGLPAQPQSTSPLQQELVGASAAFNSVVYLLKRVAQTDSTVLFLGESGVGKERFSRTLHEIGPRSKGPFVSVNCAAIPGDLVEAELFGVEKGAFTGATASRPGRFERANGGTLFLDEIGSLPLAAQGKLLRALQEREIERVGGTATRKVNVRVVAATNENLRQAMADGRFRADLFFRLNVFPIRIPPLRERREDIVLMLHVFIERFSGRIGKSIKGVTRKALDALWNYAWPGNVRELENMVERAVILADDDGTLDVHHLFSGGEVVDVGTFSLSPAGQLVRTGTASDSGDTTDGLAQQWLERGHTLEQAEAALLTAAMQRSGGNLSAAAKSLGIGRGQMQYRMSKLRRPEEQNS</sequence>